<dbReference type="InterPro" id="IPR026170">
    <property type="entry name" value="FAM173A/B"/>
</dbReference>
<organism evidence="6 7">
    <name type="scientific">Megalops atlanticus</name>
    <name type="common">Tarpon</name>
    <name type="synonym">Clupea gigantea</name>
    <dbReference type="NCBI Taxonomy" id="7932"/>
    <lineage>
        <taxon>Eukaryota</taxon>
        <taxon>Metazoa</taxon>
        <taxon>Chordata</taxon>
        <taxon>Craniata</taxon>
        <taxon>Vertebrata</taxon>
        <taxon>Euteleostomi</taxon>
        <taxon>Actinopterygii</taxon>
        <taxon>Neopterygii</taxon>
        <taxon>Teleostei</taxon>
        <taxon>Elopiformes</taxon>
        <taxon>Megalopidae</taxon>
        <taxon>Megalops</taxon>
    </lineage>
</organism>
<keyword evidence="5" id="KW-0472">Membrane</keyword>
<keyword evidence="7" id="KW-1185">Reference proteome</keyword>
<dbReference type="GO" id="GO:0032259">
    <property type="term" value="P:methylation"/>
    <property type="evidence" value="ECO:0007669"/>
    <property type="project" value="UniProtKB-KW"/>
</dbReference>
<evidence type="ECO:0000256" key="4">
    <source>
        <dbReference type="ARBA" id="ARBA00022691"/>
    </source>
</evidence>
<dbReference type="GO" id="GO:0016279">
    <property type="term" value="F:protein-lysine N-methyltransferase activity"/>
    <property type="evidence" value="ECO:0007669"/>
    <property type="project" value="InterPro"/>
</dbReference>
<evidence type="ECO:0000256" key="1">
    <source>
        <dbReference type="ARBA" id="ARBA00010633"/>
    </source>
</evidence>
<dbReference type="GO" id="GO:0005739">
    <property type="term" value="C:mitochondrion"/>
    <property type="evidence" value="ECO:0007669"/>
    <property type="project" value="TreeGrafter"/>
</dbReference>
<keyword evidence="5" id="KW-1133">Transmembrane helix</keyword>
<keyword evidence="3" id="KW-0808">Transferase</keyword>
<protein>
    <submittedName>
        <fullName evidence="6">Uncharacterized protein</fullName>
    </submittedName>
</protein>
<dbReference type="Gene3D" id="3.40.50.150">
    <property type="entry name" value="Vaccinia Virus protein VP39"/>
    <property type="match status" value="1"/>
</dbReference>
<dbReference type="GO" id="GO:1905706">
    <property type="term" value="P:regulation of mitochondrial ATP synthesis coupled proton transport"/>
    <property type="evidence" value="ECO:0007669"/>
    <property type="project" value="TreeGrafter"/>
</dbReference>
<evidence type="ECO:0000256" key="2">
    <source>
        <dbReference type="ARBA" id="ARBA00022603"/>
    </source>
</evidence>
<evidence type="ECO:0000256" key="5">
    <source>
        <dbReference type="SAM" id="Phobius"/>
    </source>
</evidence>
<comment type="similarity">
    <text evidence="1">Belongs to the ANT/ATPSC lysine N-methyltransferase family.</text>
</comment>
<dbReference type="SUPFAM" id="SSF53335">
    <property type="entry name" value="S-adenosyl-L-methionine-dependent methyltransferases"/>
    <property type="match status" value="1"/>
</dbReference>
<accession>A0A9D3TDU6</accession>
<comment type="caution">
    <text evidence="6">The sequence shown here is derived from an EMBL/GenBank/DDBJ whole genome shotgun (WGS) entry which is preliminary data.</text>
</comment>
<dbReference type="AlphaFoldDB" id="A0A9D3TDU6"/>
<evidence type="ECO:0000313" key="6">
    <source>
        <dbReference type="EMBL" id="KAG7476586.1"/>
    </source>
</evidence>
<name>A0A9D3TDU6_MEGAT</name>
<dbReference type="PANTHER" id="PTHR13610">
    <property type="entry name" value="METHYLTRANSFERASE DOMAIN-CONTAINING PROTEIN"/>
    <property type="match status" value="1"/>
</dbReference>
<dbReference type="EMBL" id="JAFDVH010000006">
    <property type="protein sequence ID" value="KAG7476586.1"/>
    <property type="molecule type" value="Genomic_DNA"/>
</dbReference>
<sequence length="236" mass="26586">MKCQLSLYGSSIGQVKLAVVSMEDSIEVILQDRSSKFMHRCQDNHILTLSTWAAFTGFYGLWTMFMLPGFLKVPFRLKVPYMPSSTAQTQNVMKLLEGRKGHLADLGSGDGRLVFAACSLGFQCTGFEINSMLQAYSRGKARWKGIPYAHVNFVNKDFWKTDLSAYNNVTVFLAPSVMEVLEEKLLRELPQEARVVVCRFPFPHWPHTCSAGAGLDQVWAYDVDTVRKPTAQSLQM</sequence>
<keyword evidence="4" id="KW-0949">S-adenosyl-L-methionine</keyword>
<keyword evidence="2" id="KW-0489">Methyltransferase</keyword>
<proteinExistence type="inferred from homology"/>
<feature type="transmembrane region" description="Helical" evidence="5">
    <location>
        <begin position="46"/>
        <end position="71"/>
    </location>
</feature>
<dbReference type="InterPro" id="IPR029063">
    <property type="entry name" value="SAM-dependent_MTases_sf"/>
</dbReference>
<dbReference type="PANTHER" id="PTHR13610:SF18">
    <property type="entry name" value="SI:DKEY-190G11.3"/>
    <property type="match status" value="1"/>
</dbReference>
<gene>
    <name evidence="6" type="ORF">MATL_G00084490</name>
</gene>
<dbReference type="OrthoDB" id="66144at2759"/>
<evidence type="ECO:0000256" key="3">
    <source>
        <dbReference type="ARBA" id="ARBA00022679"/>
    </source>
</evidence>
<evidence type="ECO:0000313" key="7">
    <source>
        <dbReference type="Proteomes" id="UP001046870"/>
    </source>
</evidence>
<keyword evidence="5" id="KW-0812">Transmembrane</keyword>
<reference evidence="6" key="1">
    <citation type="submission" date="2021-01" db="EMBL/GenBank/DDBJ databases">
        <authorList>
            <person name="Zahm M."/>
            <person name="Roques C."/>
            <person name="Cabau C."/>
            <person name="Klopp C."/>
            <person name="Donnadieu C."/>
            <person name="Jouanno E."/>
            <person name="Lampietro C."/>
            <person name="Louis A."/>
            <person name="Herpin A."/>
            <person name="Echchiki A."/>
            <person name="Berthelot C."/>
            <person name="Parey E."/>
            <person name="Roest-Crollius H."/>
            <person name="Braasch I."/>
            <person name="Postlethwait J."/>
            <person name="Bobe J."/>
            <person name="Montfort J."/>
            <person name="Bouchez O."/>
            <person name="Begum T."/>
            <person name="Mejri S."/>
            <person name="Adams A."/>
            <person name="Chen W.-J."/>
            <person name="Guiguen Y."/>
        </authorList>
    </citation>
    <scope>NUCLEOTIDE SEQUENCE</scope>
    <source>
        <strain evidence="6">YG-15Mar2019-1</strain>
        <tissue evidence="6">Brain</tissue>
    </source>
</reference>
<dbReference type="Proteomes" id="UP001046870">
    <property type="component" value="Chromosome 6"/>
</dbReference>